<dbReference type="EMBL" id="MUBK01000008">
    <property type="protein sequence ID" value="OTA20574.1"/>
    <property type="molecule type" value="Genomic_DNA"/>
</dbReference>
<proteinExistence type="predicted"/>
<sequence>MMGATASLIEILGMSLIIGGLCGFGLGAGAARMFHAPTVQGMGAFRTLGELNACEGDPASHFSFGLGFFFNAWASSVAAGAFTQDVDHRIIPHWGAAALMMKNRNVAQTLHNPKKMAIACTIVGALLVAFLNTTASAVPAALQTTATHVLVPAANLLVNTVMPVLFWLAAMDAGRRSGFWATLFGGCAQLIMGNAIPGLVLGILIGKGVDDNGWNKLTLTLLIAVVLLFTLSGFFREFDLKLLQSFMLDTPNWLSHIHQFLGGR</sequence>
<gene>
    <name evidence="2" type="ORF">Xbed_01378</name>
</gene>
<dbReference type="NCBIfam" id="TIGR03580">
    <property type="entry name" value="EF_0832"/>
    <property type="match status" value="1"/>
</dbReference>
<feature type="transmembrane region" description="Helical" evidence="1">
    <location>
        <begin position="217"/>
        <end position="235"/>
    </location>
</feature>
<reference evidence="2 3" key="1">
    <citation type="submission" date="2017-01" db="EMBL/GenBank/DDBJ databases">
        <title>Deconstructing symbiosis and pathogenesis requirements using a combined genomic-metabolomic approach.</title>
        <authorList>
            <person name="Tobias N.J."/>
            <person name="Wolff H."/>
            <person name="Djahanschiri B."/>
            <person name="Ebersberger I."/>
            <person name="Bode H.B."/>
        </authorList>
    </citation>
    <scope>NUCLEOTIDE SEQUENCE [LARGE SCALE GENOMIC DNA]</scope>
    <source>
        <strain evidence="2 3">DSM 4764</strain>
    </source>
</reference>
<name>A0A1Y2SNW0_9GAMM</name>
<accession>A0A1Y2SNW0</accession>
<keyword evidence="1" id="KW-0472">Membrane</keyword>
<keyword evidence="1" id="KW-1133">Transmembrane helix</keyword>
<feature type="transmembrane region" description="Helical" evidence="1">
    <location>
        <begin position="149"/>
        <end position="168"/>
    </location>
</feature>
<dbReference type="AlphaFoldDB" id="A0A1Y2SNW0"/>
<organism evidence="2 3">
    <name type="scientific">Xenorhabdus beddingii</name>
    <dbReference type="NCBI Taxonomy" id="40578"/>
    <lineage>
        <taxon>Bacteria</taxon>
        <taxon>Pseudomonadati</taxon>
        <taxon>Pseudomonadota</taxon>
        <taxon>Gammaproteobacteria</taxon>
        <taxon>Enterobacterales</taxon>
        <taxon>Morganellaceae</taxon>
        <taxon>Xenorhabdus</taxon>
    </lineage>
</organism>
<keyword evidence="1" id="KW-0812">Transmembrane</keyword>
<evidence type="ECO:0000313" key="3">
    <source>
        <dbReference type="Proteomes" id="UP000194204"/>
    </source>
</evidence>
<dbReference type="InterPro" id="IPR020042">
    <property type="entry name" value="DUF4311"/>
</dbReference>
<comment type="caution">
    <text evidence="2">The sequence shown here is derived from an EMBL/GenBank/DDBJ whole genome shotgun (WGS) entry which is preliminary data.</text>
</comment>
<keyword evidence="3" id="KW-1185">Reference proteome</keyword>
<feature type="transmembrane region" description="Helical" evidence="1">
    <location>
        <begin position="116"/>
        <end position="137"/>
    </location>
</feature>
<dbReference type="Proteomes" id="UP000194204">
    <property type="component" value="Unassembled WGS sequence"/>
</dbReference>
<evidence type="ECO:0000256" key="1">
    <source>
        <dbReference type="SAM" id="Phobius"/>
    </source>
</evidence>
<evidence type="ECO:0000313" key="2">
    <source>
        <dbReference type="EMBL" id="OTA20574.1"/>
    </source>
</evidence>
<feature type="transmembrane region" description="Helical" evidence="1">
    <location>
        <begin position="180"/>
        <end position="205"/>
    </location>
</feature>
<feature type="transmembrane region" description="Helical" evidence="1">
    <location>
        <begin position="6"/>
        <end position="26"/>
    </location>
</feature>
<dbReference type="STRING" id="40578.Xbed_01378"/>
<protein>
    <submittedName>
        <fullName evidence="2">Membrane protein</fullName>
    </submittedName>
</protein>
<dbReference type="Pfam" id="PF14188">
    <property type="entry name" value="DUF4311"/>
    <property type="match status" value="1"/>
</dbReference>